<name>A0ABD1YE22_9MARC</name>
<dbReference type="AlphaFoldDB" id="A0ABD1YE22"/>
<evidence type="ECO:0000313" key="2">
    <source>
        <dbReference type="Proteomes" id="UP001605036"/>
    </source>
</evidence>
<sequence>MHRSRIALLVTQERHPVFNEQDITSPIVLLCGGLHDFLLSIFGTDTIHPSQLDEDVREETPAVRDEDPIDLHISHLDDLGGSHSYHVGGAVNRRTPRFPWGPSWNTLENGGSSMGWRRAGAS</sequence>
<dbReference type="EMBL" id="JBHFFA010000005">
    <property type="protein sequence ID" value="KAL2623734.1"/>
    <property type="molecule type" value="Genomic_DNA"/>
</dbReference>
<organism evidence="1 2">
    <name type="scientific">Riccia fluitans</name>
    <dbReference type="NCBI Taxonomy" id="41844"/>
    <lineage>
        <taxon>Eukaryota</taxon>
        <taxon>Viridiplantae</taxon>
        <taxon>Streptophyta</taxon>
        <taxon>Embryophyta</taxon>
        <taxon>Marchantiophyta</taxon>
        <taxon>Marchantiopsida</taxon>
        <taxon>Marchantiidae</taxon>
        <taxon>Marchantiales</taxon>
        <taxon>Ricciaceae</taxon>
        <taxon>Riccia</taxon>
    </lineage>
</organism>
<proteinExistence type="predicted"/>
<reference evidence="1 2" key="1">
    <citation type="submission" date="2024-09" db="EMBL/GenBank/DDBJ databases">
        <title>Chromosome-scale assembly of Riccia fluitans.</title>
        <authorList>
            <person name="Paukszto L."/>
            <person name="Sawicki J."/>
            <person name="Karawczyk K."/>
            <person name="Piernik-Szablinska J."/>
            <person name="Szczecinska M."/>
            <person name="Mazdziarz M."/>
        </authorList>
    </citation>
    <scope>NUCLEOTIDE SEQUENCE [LARGE SCALE GENOMIC DNA]</scope>
    <source>
        <strain evidence="1">Rf_01</strain>
        <tissue evidence="1">Aerial parts of the thallus</tissue>
    </source>
</reference>
<comment type="caution">
    <text evidence="1">The sequence shown here is derived from an EMBL/GenBank/DDBJ whole genome shotgun (WGS) entry which is preliminary data.</text>
</comment>
<dbReference type="Proteomes" id="UP001605036">
    <property type="component" value="Unassembled WGS sequence"/>
</dbReference>
<accession>A0ABD1YE22</accession>
<protein>
    <submittedName>
        <fullName evidence="1">Uncharacterized protein</fullName>
    </submittedName>
</protein>
<keyword evidence="2" id="KW-1185">Reference proteome</keyword>
<evidence type="ECO:0000313" key="1">
    <source>
        <dbReference type="EMBL" id="KAL2623734.1"/>
    </source>
</evidence>
<gene>
    <name evidence="1" type="ORF">R1flu_007979</name>
</gene>